<feature type="region of interest" description="Disordered" evidence="1">
    <location>
        <begin position="75"/>
        <end position="110"/>
    </location>
</feature>
<reference evidence="3" key="1">
    <citation type="journal article" date="2022" name="Int. J. Mol. Sci.">
        <title>Draft Genome of Tanacetum Coccineum: Genomic Comparison of Closely Related Tanacetum-Family Plants.</title>
        <authorList>
            <person name="Yamashiro T."/>
            <person name="Shiraishi A."/>
            <person name="Nakayama K."/>
            <person name="Satake H."/>
        </authorList>
    </citation>
    <scope>NUCLEOTIDE SEQUENCE</scope>
</reference>
<dbReference type="EMBL" id="BQNB010009979">
    <property type="protein sequence ID" value="GJS71068.1"/>
    <property type="molecule type" value="Genomic_DNA"/>
</dbReference>
<feature type="compositionally biased region" description="Low complexity" evidence="1">
    <location>
        <begin position="84"/>
        <end position="109"/>
    </location>
</feature>
<accession>A0ABQ4Y058</accession>
<comment type="caution">
    <text evidence="3">The sequence shown here is derived from an EMBL/GenBank/DDBJ whole genome shotgun (WGS) entry which is preliminary data.</text>
</comment>
<keyword evidence="3" id="KW-0808">Transferase</keyword>
<evidence type="ECO:0000259" key="2">
    <source>
        <dbReference type="Pfam" id="PF03732"/>
    </source>
</evidence>
<keyword evidence="3" id="KW-0548">Nucleotidyltransferase</keyword>
<keyword evidence="3" id="KW-0695">RNA-directed DNA polymerase</keyword>
<dbReference type="Proteomes" id="UP001151760">
    <property type="component" value="Unassembled WGS sequence"/>
</dbReference>
<dbReference type="Pfam" id="PF03732">
    <property type="entry name" value="Retrotrans_gag"/>
    <property type="match status" value="1"/>
</dbReference>
<feature type="domain" description="Retrotransposon gag" evidence="2">
    <location>
        <begin position="255"/>
        <end position="352"/>
    </location>
</feature>
<evidence type="ECO:0000313" key="4">
    <source>
        <dbReference type="Proteomes" id="UP001151760"/>
    </source>
</evidence>
<reference evidence="3" key="2">
    <citation type="submission" date="2022-01" db="EMBL/GenBank/DDBJ databases">
        <authorList>
            <person name="Yamashiro T."/>
            <person name="Shiraishi A."/>
            <person name="Satake H."/>
            <person name="Nakayama K."/>
        </authorList>
    </citation>
    <scope>NUCLEOTIDE SEQUENCE</scope>
</reference>
<sequence length="490" mass="54969">MGKHFFNSLEDSRDDMIPPTFSLFYNNPYLKDMQAYDAIPPPQAIIVLPAVLPLSSVLSLPLMFYSRDFFPPEKISPPKDTETPVKSPISVSPSSSVGSSSSVRSTTSPPDYPFDKSIFTELDNSLWIIPRPLGEEPVLEESNELYACQKMPPKKTSTSETPAITLAAIQQLIADGIVAALEAQAVTMASASNPNRNTESREISVAKRGNYKEFINYQPFYFNGMEGAVGLICWFERTELVFSRSKCTEEDIVTFATSTLTDDALSWWNACAQPIGIEQANRITWTELKRLLTNKYCPRTEVKKMEDDFYNLVVKGDDLKIYVRRFQELAVLCPNMVPNSEKLMESFIGGLPQSIEGNVTASKPQTLEEAITITQRLMEQDLQCQDVMIVTGVGCILTRNCYRTRDQSLGKTNHTTKYPLNLVNACGEEESGVIMQINASTGKSNSNKGAYLLRDKIAFVRFWISNLETTLEDIQVRHQLYMKDLLKPTS</sequence>
<dbReference type="InterPro" id="IPR005162">
    <property type="entry name" value="Retrotrans_gag_dom"/>
</dbReference>
<organism evidence="3 4">
    <name type="scientific">Tanacetum coccineum</name>
    <dbReference type="NCBI Taxonomy" id="301880"/>
    <lineage>
        <taxon>Eukaryota</taxon>
        <taxon>Viridiplantae</taxon>
        <taxon>Streptophyta</taxon>
        <taxon>Embryophyta</taxon>
        <taxon>Tracheophyta</taxon>
        <taxon>Spermatophyta</taxon>
        <taxon>Magnoliopsida</taxon>
        <taxon>eudicotyledons</taxon>
        <taxon>Gunneridae</taxon>
        <taxon>Pentapetalae</taxon>
        <taxon>asterids</taxon>
        <taxon>campanulids</taxon>
        <taxon>Asterales</taxon>
        <taxon>Asteraceae</taxon>
        <taxon>Asteroideae</taxon>
        <taxon>Anthemideae</taxon>
        <taxon>Anthemidinae</taxon>
        <taxon>Tanacetum</taxon>
    </lineage>
</organism>
<evidence type="ECO:0000313" key="3">
    <source>
        <dbReference type="EMBL" id="GJS71068.1"/>
    </source>
</evidence>
<keyword evidence="4" id="KW-1185">Reference proteome</keyword>
<gene>
    <name evidence="3" type="ORF">Tco_0703909</name>
</gene>
<dbReference type="GO" id="GO:0003964">
    <property type="term" value="F:RNA-directed DNA polymerase activity"/>
    <property type="evidence" value="ECO:0007669"/>
    <property type="project" value="UniProtKB-KW"/>
</dbReference>
<evidence type="ECO:0000256" key="1">
    <source>
        <dbReference type="SAM" id="MobiDB-lite"/>
    </source>
</evidence>
<name>A0ABQ4Y058_9ASTR</name>
<proteinExistence type="predicted"/>
<protein>
    <submittedName>
        <fullName evidence="3">Reverse transcriptase domain-containing protein</fullName>
    </submittedName>
</protein>